<dbReference type="NCBIfam" id="TIGR00012">
    <property type="entry name" value="L29"/>
    <property type="match status" value="1"/>
</dbReference>
<keyword evidence="7" id="KW-1185">Reference proteome</keyword>
<dbReference type="PANTHER" id="PTHR45722:SF2">
    <property type="entry name" value="LARGE RIBOSOMAL SUBUNIT PROTEIN UL29-RELATED"/>
    <property type="match status" value="1"/>
</dbReference>
<dbReference type="Proteomes" id="UP001303046">
    <property type="component" value="Unassembled WGS sequence"/>
</dbReference>
<dbReference type="SUPFAM" id="SSF46561">
    <property type="entry name" value="Ribosomal protein L29 (L29p)"/>
    <property type="match status" value="1"/>
</dbReference>
<evidence type="ECO:0000256" key="1">
    <source>
        <dbReference type="ARBA" id="ARBA00009254"/>
    </source>
</evidence>
<gene>
    <name evidence="6" type="primary">Necator_chrII.g6679</name>
    <name evidence="6" type="ORF">RB195_018886</name>
</gene>
<keyword evidence="3" id="KW-0687">Ribonucleoprotein</keyword>
<protein>
    <recommendedName>
        <fullName evidence="4">Large ribosomal subunit protein uL29</fullName>
    </recommendedName>
    <alternativeName>
        <fullName evidence="5">60S ribosomal protein L35</fullName>
    </alternativeName>
</protein>
<proteinExistence type="inferred from homology"/>
<dbReference type="InterPro" id="IPR036049">
    <property type="entry name" value="Ribosomal_uL29_sf"/>
</dbReference>
<comment type="caution">
    <text evidence="6">The sequence shown here is derived from an EMBL/GenBank/DDBJ whole genome shotgun (WGS) entry which is preliminary data.</text>
</comment>
<evidence type="ECO:0000256" key="4">
    <source>
        <dbReference type="ARBA" id="ARBA00035204"/>
    </source>
</evidence>
<dbReference type="CDD" id="cd00427">
    <property type="entry name" value="Ribosomal_L29_HIP"/>
    <property type="match status" value="1"/>
</dbReference>
<dbReference type="Pfam" id="PF00831">
    <property type="entry name" value="Ribosomal_L29"/>
    <property type="match status" value="1"/>
</dbReference>
<evidence type="ECO:0000313" key="7">
    <source>
        <dbReference type="Proteomes" id="UP001303046"/>
    </source>
</evidence>
<evidence type="ECO:0000256" key="2">
    <source>
        <dbReference type="ARBA" id="ARBA00022980"/>
    </source>
</evidence>
<evidence type="ECO:0000313" key="6">
    <source>
        <dbReference type="EMBL" id="KAK6735897.1"/>
    </source>
</evidence>
<evidence type="ECO:0000256" key="3">
    <source>
        <dbReference type="ARBA" id="ARBA00023274"/>
    </source>
</evidence>
<evidence type="ECO:0000256" key="5">
    <source>
        <dbReference type="ARBA" id="ARBA00035334"/>
    </source>
</evidence>
<dbReference type="EMBL" id="JAVFWL010000002">
    <property type="protein sequence ID" value="KAK6735897.1"/>
    <property type="molecule type" value="Genomic_DNA"/>
</dbReference>
<keyword evidence="2" id="KW-0689">Ribosomal protein</keyword>
<accession>A0ABR1CDS9</accession>
<dbReference type="InterPro" id="IPR045059">
    <property type="entry name" value="Ribosomal_uL29_euk"/>
</dbReference>
<dbReference type="HAMAP" id="MF_00374">
    <property type="entry name" value="Ribosomal_uL29"/>
    <property type="match status" value="1"/>
</dbReference>
<dbReference type="Gene3D" id="6.10.250.3450">
    <property type="match status" value="1"/>
</dbReference>
<comment type="similarity">
    <text evidence="1">Belongs to the universal ribosomal protein uL29 family.</text>
</comment>
<reference evidence="6 7" key="1">
    <citation type="submission" date="2023-08" db="EMBL/GenBank/DDBJ databases">
        <title>A Necator americanus chromosomal reference genome.</title>
        <authorList>
            <person name="Ilik V."/>
            <person name="Petrzelkova K.J."/>
            <person name="Pardy F."/>
            <person name="Fuh T."/>
            <person name="Niatou-Singa F.S."/>
            <person name="Gouil Q."/>
            <person name="Baker L."/>
            <person name="Ritchie M.E."/>
            <person name="Jex A.R."/>
            <person name="Gazzola D."/>
            <person name="Li H."/>
            <person name="Toshio Fujiwara R."/>
            <person name="Zhan B."/>
            <person name="Aroian R.V."/>
            <person name="Pafco B."/>
            <person name="Schwarz E.M."/>
        </authorList>
    </citation>
    <scope>NUCLEOTIDE SEQUENCE [LARGE SCALE GENOMIC DNA]</scope>
    <source>
        <strain evidence="6 7">Aroian</strain>
        <tissue evidence="6">Whole animal</tissue>
    </source>
</reference>
<organism evidence="6 7">
    <name type="scientific">Necator americanus</name>
    <name type="common">Human hookworm</name>
    <dbReference type="NCBI Taxonomy" id="51031"/>
    <lineage>
        <taxon>Eukaryota</taxon>
        <taxon>Metazoa</taxon>
        <taxon>Ecdysozoa</taxon>
        <taxon>Nematoda</taxon>
        <taxon>Chromadorea</taxon>
        <taxon>Rhabditida</taxon>
        <taxon>Rhabditina</taxon>
        <taxon>Rhabditomorpha</taxon>
        <taxon>Strongyloidea</taxon>
        <taxon>Ancylostomatidae</taxon>
        <taxon>Bunostominae</taxon>
        <taxon>Necator</taxon>
    </lineage>
</organism>
<dbReference type="Gene3D" id="1.10.287.310">
    <property type="match status" value="1"/>
</dbReference>
<dbReference type="PANTHER" id="PTHR45722">
    <property type="entry name" value="60S RIBOSOMAL PROTEIN L35"/>
    <property type="match status" value="1"/>
</dbReference>
<sequence length="159" mass="18234">MPRSSYGSYFEVLSRFFFAHLTSCSGIADLAVSVAEMTKIKVRDLRGKKKEELMKLTQDQKSELASLRVVKVTGGAPAKLSKIRIVTKNVARIQTVIRQTQKQELRKLYAKSKRKPLDLRKRKTRAIRRFLTAHEKCQKSAKQKAKEHAFPMRLFAVKA</sequence>
<name>A0ABR1CDS9_NECAM</name>
<dbReference type="InterPro" id="IPR001854">
    <property type="entry name" value="Ribosomal_uL29"/>
</dbReference>